<organism evidence="4 5">
    <name type="scientific">Thermoactinomyces daqus</name>
    <dbReference type="NCBI Taxonomy" id="1329516"/>
    <lineage>
        <taxon>Bacteria</taxon>
        <taxon>Bacillati</taxon>
        <taxon>Bacillota</taxon>
        <taxon>Bacilli</taxon>
        <taxon>Bacillales</taxon>
        <taxon>Thermoactinomycetaceae</taxon>
        <taxon>Thermoactinomyces</taxon>
    </lineage>
</organism>
<dbReference type="OrthoDB" id="4376109at2"/>
<dbReference type="EMBL" id="JACEIP010000011">
    <property type="protein sequence ID" value="MBA4543068.1"/>
    <property type="molecule type" value="Genomic_DNA"/>
</dbReference>
<dbReference type="RefSeq" id="WP_052153987.1">
    <property type="nucleotide sequence ID" value="NZ_JACEIP010000011.1"/>
</dbReference>
<evidence type="ECO:0000256" key="2">
    <source>
        <dbReference type="SAM" id="Phobius"/>
    </source>
</evidence>
<proteinExistence type="predicted"/>
<dbReference type="SMART" id="SM00894">
    <property type="entry name" value="Excalibur"/>
    <property type="match status" value="1"/>
</dbReference>
<feature type="transmembrane region" description="Helical" evidence="2">
    <location>
        <begin position="38"/>
        <end position="56"/>
    </location>
</feature>
<dbReference type="Pfam" id="PF05901">
    <property type="entry name" value="Excalibur"/>
    <property type="match status" value="1"/>
</dbReference>
<protein>
    <submittedName>
        <fullName evidence="4">Excalibur calcium-binding domain-containing protein</fullName>
    </submittedName>
</protein>
<keyword evidence="5" id="KW-1185">Reference proteome</keyword>
<evidence type="ECO:0000259" key="3">
    <source>
        <dbReference type="SMART" id="SM00894"/>
    </source>
</evidence>
<reference evidence="4 5" key="1">
    <citation type="submission" date="2020-07" db="EMBL/GenBank/DDBJ databases">
        <authorList>
            <person name="Feng H."/>
        </authorList>
    </citation>
    <scope>NUCLEOTIDE SEQUENCE [LARGE SCALE GENOMIC DNA]</scope>
    <source>
        <strain evidence="5">s-11</strain>
    </source>
</reference>
<evidence type="ECO:0000313" key="4">
    <source>
        <dbReference type="EMBL" id="MBA4543068.1"/>
    </source>
</evidence>
<keyword evidence="2" id="KW-1133">Transmembrane helix</keyword>
<evidence type="ECO:0000256" key="1">
    <source>
        <dbReference type="SAM" id="MobiDB-lite"/>
    </source>
</evidence>
<name>A0A7W1XAM5_9BACL</name>
<sequence length="201" mass="22452">MFLVIFLLCLLLLFAIVGIVYPTRLHKKIAYKKFSFGKRLWNVALVFLCFILIAILSPTQTKADQDPAKAQIEAELKSTKQQLKKTNEQLKQQQQQISALQKNKQDLEAKLKSCEEEKKKLQAEITQKENEAKASEEKKQQTSLHSSSASDNHPTATKKSSSSVYYPNCSAARAAGTAPIYEGEPGYAKKLDRDGDGIACE</sequence>
<gene>
    <name evidence="4" type="ORF">H1164_09160</name>
</gene>
<dbReference type="InterPro" id="IPR008613">
    <property type="entry name" value="Excalibur_Ca-bd_domain"/>
</dbReference>
<feature type="compositionally biased region" description="Basic and acidic residues" evidence="1">
    <location>
        <begin position="187"/>
        <end position="201"/>
    </location>
</feature>
<comment type="caution">
    <text evidence="4">The sequence shown here is derived from an EMBL/GenBank/DDBJ whole genome shotgun (WGS) entry which is preliminary data.</text>
</comment>
<feature type="domain" description="Excalibur calcium-binding" evidence="3">
    <location>
        <begin position="165"/>
        <end position="201"/>
    </location>
</feature>
<accession>A0A7W1XAM5</accession>
<dbReference type="Proteomes" id="UP000530514">
    <property type="component" value="Unassembled WGS sequence"/>
</dbReference>
<feature type="region of interest" description="Disordered" evidence="1">
    <location>
        <begin position="125"/>
        <end position="201"/>
    </location>
</feature>
<keyword evidence="2" id="KW-0812">Transmembrane</keyword>
<dbReference type="AlphaFoldDB" id="A0A7W1XAM5"/>
<evidence type="ECO:0000313" key="5">
    <source>
        <dbReference type="Proteomes" id="UP000530514"/>
    </source>
</evidence>
<feature type="compositionally biased region" description="Basic and acidic residues" evidence="1">
    <location>
        <begin position="125"/>
        <end position="140"/>
    </location>
</feature>
<keyword evidence="2" id="KW-0472">Membrane</keyword>
<feature type="compositionally biased region" description="Polar residues" evidence="1">
    <location>
        <begin position="142"/>
        <end position="165"/>
    </location>
</feature>